<evidence type="ECO:0000313" key="1">
    <source>
        <dbReference type="EMBL" id="ORC31227.1"/>
    </source>
</evidence>
<dbReference type="STRING" id="1963862.B4O97_17085"/>
<keyword evidence="2" id="KW-1185">Reference proteome</keyword>
<dbReference type="AlphaFoldDB" id="A0A1Y1RTV5"/>
<gene>
    <name evidence="1" type="ORF">B4O97_17085</name>
</gene>
<dbReference type="Proteomes" id="UP000192343">
    <property type="component" value="Unassembled WGS sequence"/>
</dbReference>
<name>A0A1Y1RTV5_9SPIO</name>
<reference evidence="1 2" key="1">
    <citation type="submission" date="2017-03" db="EMBL/GenBank/DDBJ databases">
        <title>Draft Genome sequence of Marispirochaeta sp. strain JC444.</title>
        <authorList>
            <person name="Shivani Y."/>
            <person name="Subhash Y."/>
            <person name="Sasikala C."/>
            <person name="Ramana C."/>
        </authorList>
    </citation>
    <scope>NUCLEOTIDE SEQUENCE [LARGE SCALE GENOMIC DNA]</scope>
    <source>
        <strain evidence="1 2">JC444</strain>
    </source>
</reference>
<evidence type="ECO:0000313" key="2">
    <source>
        <dbReference type="Proteomes" id="UP000192343"/>
    </source>
</evidence>
<sequence>MKHKHEEGYALLDALLALALITLLALPLGTLLAATLRDSASSKEGLYTLVSRRNEISCPSSREASR</sequence>
<proteinExistence type="predicted"/>
<protein>
    <submittedName>
        <fullName evidence="1">Uncharacterized protein</fullName>
    </submittedName>
</protein>
<comment type="caution">
    <text evidence="1">The sequence shown here is derived from an EMBL/GenBank/DDBJ whole genome shotgun (WGS) entry which is preliminary data.</text>
</comment>
<dbReference type="RefSeq" id="WP_083052725.1">
    <property type="nucleotide sequence ID" value="NZ_MWQY01000025.1"/>
</dbReference>
<accession>A0A1Y1RTV5</accession>
<organism evidence="1 2">
    <name type="scientific">Marispirochaeta aestuarii</name>
    <dbReference type="NCBI Taxonomy" id="1963862"/>
    <lineage>
        <taxon>Bacteria</taxon>
        <taxon>Pseudomonadati</taxon>
        <taxon>Spirochaetota</taxon>
        <taxon>Spirochaetia</taxon>
        <taxon>Spirochaetales</taxon>
        <taxon>Spirochaetaceae</taxon>
        <taxon>Marispirochaeta</taxon>
    </lineage>
</organism>
<dbReference type="EMBL" id="MWQY01000025">
    <property type="protein sequence ID" value="ORC31227.1"/>
    <property type="molecule type" value="Genomic_DNA"/>
</dbReference>